<sequence length="667" mass="74593">MTFTRSSLISFLLCLLLLFTVLPQSAFAMNHQPNLNLSSRASVTNAEAGESIRLPIPIQNSGLGSARNLVISLDHNDESPIDLKSSDMRKSHSQINGHDQKVIYFDVTLKQNIPTGTYAIPFSVTYTDRNFSGSSSFSAEVHVNIKNHLRMPSIDVEEILIPDNQLLLEERQTVEISIKNTSDLTLKNLELEISGADAGALNINPSQRKQHYNELKAGSTDRFVFSAKPADSLENRNAEVTLGITFEDEYGKQYESEEPIVLAVQKGGLHQGVKIEDIKIPTHSVESFEDFTLSFTVVNDSDRKLEGLSIITDGKDALLPKTPAKTHLKQLMPGERKTLSFTYFPTDGLESRNYPLEIQVESSRSDQDSLTQYTGVMVGTPASGSKPRIIVNHYDYHAEYIRAGDPFPLSISFQNTHANESIRNIQVSFTSDGEVFAPVNSSNSLYIAQIQPNQQSVHEITLRPRPDADFQTHNLYADIKYEDASGNEHESRELIGIPVIQETTLSLSDVETGMEAFVGDPVPVSIDFYNVGRGLIRNLTISIEGDFETQDGSLYIGNMEAGSSNYYDATLIPTQEGTMEGVVIFEFDDEINQSHRLEKDFSIEVMEMMMPEEFPEDFGMHEPENTSSKGPWIFLALLLIGGASFLWYRRRKKKKQESDMEDVEDDE</sequence>
<name>A0A1I3E447_9FIRM</name>
<keyword evidence="4" id="KW-1185">Reference proteome</keyword>
<feature type="signal peptide" evidence="2">
    <location>
        <begin position="1"/>
        <end position="28"/>
    </location>
</feature>
<dbReference type="STRING" id="69895.SAMN05192551_104229"/>
<dbReference type="OrthoDB" id="1704454at2"/>
<keyword evidence="2" id="KW-0732">Signal</keyword>
<keyword evidence="1" id="KW-0472">Membrane</keyword>
<organism evidence="3 4">
    <name type="scientific">Tindallia magadiensis</name>
    <dbReference type="NCBI Taxonomy" id="69895"/>
    <lineage>
        <taxon>Bacteria</taxon>
        <taxon>Bacillati</taxon>
        <taxon>Bacillota</taxon>
        <taxon>Clostridia</taxon>
        <taxon>Peptostreptococcales</taxon>
        <taxon>Tindalliaceae</taxon>
        <taxon>Tindallia</taxon>
    </lineage>
</organism>
<dbReference type="AlphaFoldDB" id="A0A1I3E447"/>
<evidence type="ECO:0008006" key="5">
    <source>
        <dbReference type="Google" id="ProtNLM"/>
    </source>
</evidence>
<protein>
    <recommendedName>
        <fullName evidence="5">LPXTG-motif cell wall anchor domain-containing protein</fullName>
    </recommendedName>
</protein>
<keyword evidence="1" id="KW-1133">Transmembrane helix</keyword>
<reference evidence="4" key="1">
    <citation type="submission" date="2016-10" db="EMBL/GenBank/DDBJ databases">
        <authorList>
            <person name="Varghese N."/>
            <person name="Submissions S."/>
        </authorList>
    </citation>
    <scope>NUCLEOTIDE SEQUENCE [LARGE SCALE GENOMIC DNA]</scope>
    <source>
        <strain evidence="4">Z-7934</strain>
    </source>
</reference>
<gene>
    <name evidence="3" type="ORF">SAMN05192551_104229</name>
</gene>
<feature type="chain" id="PRO_5011515487" description="LPXTG-motif cell wall anchor domain-containing protein" evidence="2">
    <location>
        <begin position="29"/>
        <end position="667"/>
    </location>
</feature>
<keyword evidence="1" id="KW-0812">Transmembrane</keyword>
<evidence type="ECO:0000313" key="3">
    <source>
        <dbReference type="EMBL" id="SFH93639.1"/>
    </source>
</evidence>
<accession>A0A1I3E447</accession>
<dbReference type="PANTHER" id="PTHR35902">
    <property type="entry name" value="S-LAYER DOMAIN-LIKE PROTEIN-RELATED"/>
    <property type="match status" value="1"/>
</dbReference>
<dbReference type="PANTHER" id="PTHR35902:SF3">
    <property type="entry name" value="NPCBM-ASSOCIATED, NEW3 DOMAIN OF ALPHA-GALACTOSIDASE"/>
    <property type="match status" value="1"/>
</dbReference>
<evidence type="ECO:0000256" key="1">
    <source>
        <dbReference type="SAM" id="Phobius"/>
    </source>
</evidence>
<dbReference type="Proteomes" id="UP000199287">
    <property type="component" value="Unassembled WGS sequence"/>
</dbReference>
<proteinExistence type="predicted"/>
<dbReference type="EMBL" id="FOQA01000004">
    <property type="protein sequence ID" value="SFH93639.1"/>
    <property type="molecule type" value="Genomic_DNA"/>
</dbReference>
<dbReference type="RefSeq" id="WP_093371737.1">
    <property type="nucleotide sequence ID" value="NZ_FOQA01000004.1"/>
</dbReference>
<evidence type="ECO:0000256" key="2">
    <source>
        <dbReference type="SAM" id="SignalP"/>
    </source>
</evidence>
<feature type="transmembrane region" description="Helical" evidence="1">
    <location>
        <begin position="630"/>
        <end position="648"/>
    </location>
</feature>
<evidence type="ECO:0000313" key="4">
    <source>
        <dbReference type="Proteomes" id="UP000199287"/>
    </source>
</evidence>